<dbReference type="InterPro" id="IPR039422">
    <property type="entry name" value="MarR/SlyA-like"/>
</dbReference>
<dbReference type="PROSITE" id="PS01117">
    <property type="entry name" value="HTH_MARR_1"/>
    <property type="match status" value="1"/>
</dbReference>
<dbReference type="InterPro" id="IPR023187">
    <property type="entry name" value="Tscrpt_reg_MarR-type_CS"/>
</dbReference>
<gene>
    <name evidence="4" type="ORF">I6G90_00205</name>
</gene>
<dbReference type="PANTHER" id="PTHR33164">
    <property type="entry name" value="TRANSCRIPTIONAL REGULATOR, MARR FAMILY"/>
    <property type="match status" value="1"/>
</dbReference>
<keyword evidence="1" id="KW-0805">Transcription regulation</keyword>
<dbReference type="Pfam" id="PF01047">
    <property type="entry name" value="MarR"/>
    <property type="match status" value="1"/>
</dbReference>
<dbReference type="EMBL" id="CP065745">
    <property type="protein sequence ID" value="QPR54908.1"/>
    <property type="molecule type" value="Genomic_DNA"/>
</dbReference>
<dbReference type="InterPro" id="IPR036388">
    <property type="entry name" value="WH-like_DNA-bd_sf"/>
</dbReference>
<accession>A0A0T6UK62</accession>
<dbReference type="GeneID" id="60783981"/>
<organism evidence="4 5">
    <name type="scientific">Aeromonas allosaccharophila</name>
    <dbReference type="NCBI Taxonomy" id="656"/>
    <lineage>
        <taxon>Bacteria</taxon>
        <taxon>Pseudomonadati</taxon>
        <taxon>Pseudomonadota</taxon>
        <taxon>Gammaproteobacteria</taxon>
        <taxon>Aeromonadales</taxon>
        <taxon>Aeromonadaceae</taxon>
        <taxon>Aeromonas</taxon>
    </lineage>
</organism>
<dbReference type="KEGG" id="aall:I6G90_00205"/>
<evidence type="ECO:0000256" key="2">
    <source>
        <dbReference type="ARBA" id="ARBA00023125"/>
    </source>
</evidence>
<dbReference type="SUPFAM" id="SSF46785">
    <property type="entry name" value="Winged helix' DNA-binding domain"/>
    <property type="match status" value="1"/>
</dbReference>
<keyword evidence="2" id="KW-0238">DNA-binding</keyword>
<dbReference type="RefSeq" id="WP_058052768.1">
    <property type="nucleotide sequence ID" value="NZ_CP065745.1"/>
</dbReference>
<protein>
    <submittedName>
        <fullName evidence="4">MarR family transcriptional regulator</fullName>
    </submittedName>
</protein>
<keyword evidence="3" id="KW-0804">Transcription</keyword>
<reference evidence="4 5" key="1">
    <citation type="submission" date="2020-12" db="EMBL/GenBank/DDBJ databases">
        <title>FDA dAtabase for Regulatory Grade micrObial Sequences (FDA-ARGOS): Supporting development and validation of Infectious Disease Dx tests.</title>
        <authorList>
            <person name="Sproer C."/>
            <person name="Gronow S."/>
            <person name="Severitt S."/>
            <person name="Schroder I."/>
            <person name="Tallon L."/>
            <person name="Sadzewicz L."/>
            <person name="Zhao X."/>
            <person name="Boylan J."/>
            <person name="Ott S."/>
            <person name="Bowen H."/>
            <person name="Vavikolanu K."/>
            <person name="Mehta A."/>
            <person name="Aluvathingal J."/>
            <person name="Nadendla S."/>
            <person name="Lowell S."/>
            <person name="Myers T."/>
            <person name="Yan Y."/>
            <person name="Sichtig H."/>
        </authorList>
    </citation>
    <scope>NUCLEOTIDE SEQUENCE [LARGE SCALE GENOMIC DNA]</scope>
    <source>
        <strain evidence="4 5">FDAARGOS_933</strain>
    </source>
</reference>
<name>A0A0T6UK62_9GAMM</name>
<dbReference type="Proteomes" id="UP000595101">
    <property type="component" value="Chromosome"/>
</dbReference>
<dbReference type="AlphaFoldDB" id="A0A0T6UK62"/>
<dbReference type="GO" id="GO:0003700">
    <property type="term" value="F:DNA-binding transcription factor activity"/>
    <property type="evidence" value="ECO:0007669"/>
    <property type="project" value="InterPro"/>
</dbReference>
<dbReference type="GO" id="GO:0003677">
    <property type="term" value="F:DNA binding"/>
    <property type="evidence" value="ECO:0007669"/>
    <property type="project" value="UniProtKB-KW"/>
</dbReference>
<dbReference type="SMART" id="SM00347">
    <property type="entry name" value="HTH_MARR"/>
    <property type="match status" value="1"/>
</dbReference>
<dbReference type="InterPro" id="IPR036390">
    <property type="entry name" value="WH_DNA-bd_sf"/>
</dbReference>
<dbReference type="PRINTS" id="PR00598">
    <property type="entry name" value="HTHMARR"/>
</dbReference>
<evidence type="ECO:0000313" key="5">
    <source>
        <dbReference type="Proteomes" id="UP000595101"/>
    </source>
</evidence>
<dbReference type="Gene3D" id="1.10.10.10">
    <property type="entry name" value="Winged helix-like DNA-binding domain superfamily/Winged helix DNA-binding domain"/>
    <property type="match status" value="1"/>
</dbReference>
<dbReference type="GO" id="GO:0006950">
    <property type="term" value="P:response to stress"/>
    <property type="evidence" value="ECO:0007669"/>
    <property type="project" value="TreeGrafter"/>
</dbReference>
<evidence type="ECO:0000256" key="3">
    <source>
        <dbReference type="ARBA" id="ARBA00023163"/>
    </source>
</evidence>
<sequence>MTDLERLRELSLAEQIARMHRLWRTAADLELAPLGLTHPRWTALWKLSRMGNHVSQKTLAEALEIELASLMRTLGQLEEQGLIERHCCSQDKRARIVCVTPAGQTLLDQIADRIMNIRRELLGGIDEQTLQLFEATVQRISANALSKIEQHHDRQAGGDTSPPDASTERE</sequence>
<proteinExistence type="predicted"/>
<evidence type="ECO:0000256" key="1">
    <source>
        <dbReference type="ARBA" id="ARBA00023015"/>
    </source>
</evidence>
<dbReference type="InterPro" id="IPR000835">
    <property type="entry name" value="HTH_MarR-typ"/>
</dbReference>
<dbReference type="PANTHER" id="PTHR33164:SF64">
    <property type="entry name" value="TRANSCRIPTIONAL REGULATOR SLYA"/>
    <property type="match status" value="1"/>
</dbReference>
<dbReference type="PROSITE" id="PS50995">
    <property type="entry name" value="HTH_MARR_2"/>
    <property type="match status" value="1"/>
</dbReference>
<evidence type="ECO:0000313" key="4">
    <source>
        <dbReference type="EMBL" id="QPR54908.1"/>
    </source>
</evidence>